<proteinExistence type="predicted"/>
<feature type="domain" description="ChrR-like cupin" evidence="1">
    <location>
        <begin position="9"/>
        <end position="111"/>
    </location>
</feature>
<evidence type="ECO:0000313" key="2">
    <source>
        <dbReference type="EMBL" id="KWV43329.1"/>
    </source>
</evidence>
<sequence>MRINEDLTKPVIVHAANLDWVPSPAAGVDRRMLYRVGREVARATSIVRYAPGSAFPSHVHSGGEEILVLEGTFQDEHGDYPAGCYFRNPPGTSHVPASEEGCVIFVRLWQFRQGDSTQIVRRPGEGQAAALRASAHAARVLFEDITERVSIETWQPDSAIAVENRRGLEFLVLSGSLLSQGEPLEPLCWGRLPAGSPLEAVTGPDGAEIWIKDAPLQHADVLPMPA</sequence>
<comment type="caution">
    <text evidence="2">The sequence shown here is derived from an EMBL/GenBank/DDBJ whole genome shotgun (WGS) entry which is preliminary data.</text>
</comment>
<dbReference type="Proteomes" id="UP000068164">
    <property type="component" value="Unassembled WGS sequence"/>
</dbReference>
<dbReference type="CDD" id="cd20303">
    <property type="entry name" value="cupin_ChrR_1"/>
    <property type="match status" value="1"/>
</dbReference>
<protein>
    <submittedName>
        <fullName evidence="2">Cupin</fullName>
    </submittedName>
</protein>
<keyword evidence="3" id="KW-1185">Reference proteome</keyword>
<dbReference type="InterPro" id="IPR011051">
    <property type="entry name" value="RmlC_Cupin_sf"/>
</dbReference>
<dbReference type="SUPFAM" id="SSF51182">
    <property type="entry name" value="RmlC-like cupins"/>
    <property type="match status" value="2"/>
</dbReference>
<organism evidence="2 3">
    <name type="scientific">Rhizobium altiplani</name>
    <dbReference type="NCBI Taxonomy" id="1864509"/>
    <lineage>
        <taxon>Bacteria</taxon>
        <taxon>Pseudomonadati</taxon>
        <taxon>Pseudomonadota</taxon>
        <taxon>Alphaproteobacteria</taxon>
        <taxon>Hyphomicrobiales</taxon>
        <taxon>Rhizobiaceae</taxon>
        <taxon>Rhizobium/Agrobacterium group</taxon>
        <taxon>Rhizobium</taxon>
    </lineage>
</organism>
<dbReference type="Pfam" id="PF12973">
    <property type="entry name" value="Cupin_7"/>
    <property type="match status" value="1"/>
</dbReference>
<evidence type="ECO:0000259" key="1">
    <source>
        <dbReference type="Pfam" id="PF12973"/>
    </source>
</evidence>
<gene>
    <name evidence="2" type="ORF">AS026_20135</name>
</gene>
<dbReference type="InterPro" id="IPR025979">
    <property type="entry name" value="ChrR-like_cupin_dom"/>
</dbReference>
<evidence type="ECO:0000313" key="3">
    <source>
        <dbReference type="Proteomes" id="UP000068164"/>
    </source>
</evidence>
<dbReference type="EMBL" id="LNCD01000129">
    <property type="protein sequence ID" value="KWV43329.1"/>
    <property type="molecule type" value="Genomic_DNA"/>
</dbReference>
<dbReference type="Gene3D" id="2.60.120.10">
    <property type="entry name" value="Jelly Rolls"/>
    <property type="match status" value="1"/>
</dbReference>
<dbReference type="OrthoDB" id="9801227at2"/>
<reference evidence="2 3" key="1">
    <citation type="submission" date="2015-11" db="EMBL/GenBank/DDBJ databases">
        <title>Draft Genome Sequence of the Strain BR 10423 (Rhizobium sp.) isolated from nodules of Mimosa pudica.</title>
        <authorList>
            <person name="Barauna A.C."/>
            <person name="Zilli J.E."/>
            <person name="Simoes-Araujo J.L."/>
            <person name="Reis V.M."/>
            <person name="James E.K."/>
            <person name="Reis F.B.Jr."/>
            <person name="Rouws L.F."/>
            <person name="Passos S.R."/>
            <person name="Gois S.R."/>
        </authorList>
    </citation>
    <scope>NUCLEOTIDE SEQUENCE [LARGE SCALE GENOMIC DNA]</scope>
    <source>
        <strain evidence="2 3">BR10423</strain>
    </source>
</reference>
<accession>A0A109J6R4</accession>
<dbReference type="AlphaFoldDB" id="A0A109J6R4"/>
<dbReference type="RefSeq" id="WP_028746927.1">
    <property type="nucleotide sequence ID" value="NZ_LNCD01000129.1"/>
</dbReference>
<dbReference type="InterPro" id="IPR014710">
    <property type="entry name" value="RmlC-like_jellyroll"/>
</dbReference>
<name>A0A109J6R4_9HYPH</name>